<keyword evidence="1" id="KW-0472">Membrane</keyword>
<dbReference type="InterPro" id="IPR035965">
    <property type="entry name" value="PAS-like_dom_sf"/>
</dbReference>
<proteinExistence type="predicted"/>
<sequence>MPTSALITLVMLAMVSFLISMGVLSVLTALGRRSERREALQLNAPDSEMVFLFDDERLVSATESARHIMSSAADVGSDWSRFLSVMLSRFPELNTQIAALAETGRITIDARDGMAVLKCEWRNGLARIAFAEEAGDMRGGVDRFSMRAMEEELETLRETAHHVPFPVWRELRDGTITWANSAYLALADADSDGSQPPTWPPARVFKVSGEDGLASQRVEVVGAKSRQWFDVTRREMSDGVLFSASPADRTVRAEAHLSEFVQTLTKTFSHLTVGLAVFDRSRKLALFNPALGDLTRLPVDFLITRPDLAQFLDRLRDSHMMPEPKDYKSWRQAIEDLEAAARDGSYEEVWSLPGDVTYRVSGRPHPDGAIAFLFEDISAEITLTRRFRSEIDTAHHVIDSLSEAIAVFGPDGALLVTNSAYDTLWGSKSMETVQVSTIQEATRLWHGKCAPTPLWTQVRESIGHGRERREISGSTRAWDGRRIACRVVPLPHGQTLVGFTSQQQGATPLPLGKPKVASIQIAEI</sequence>
<evidence type="ECO:0000313" key="3">
    <source>
        <dbReference type="Proteomes" id="UP001399917"/>
    </source>
</evidence>
<feature type="transmembrane region" description="Helical" evidence="1">
    <location>
        <begin position="6"/>
        <end position="30"/>
    </location>
</feature>
<organism evidence="2 3">
    <name type="scientific">Celeribacter arenosi</name>
    <dbReference type="NCBI Taxonomy" id="792649"/>
    <lineage>
        <taxon>Bacteria</taxon>
        <taxon>Pseudomonadati</taxon>
        <taxon>Pseudomonadota</taxon>
        <taxon>Alphaproteobacteria</taxon>
        <taxon>Rhodobacterales</taxon>
        <taxon>Roseobacteraceae</taxon>
        <taxon>Celeribacter</taxon>
    </lineage>
</organism>
<accession>A0ABP7JYK7</accession>
<keyword evidence="3" id="KW-1185">Reference proteome</keyword>
<evidence type="ECO:0000313" key="2">
    <source>
        <dbReference type="EMBL" id="GAA3858668.1"/>
    </source>
</evidence>
<keyword evidence="1" id="KW-0812">Transmembrane</keyword>
<dbReference type="EMBL" id="BAABDF010000003">
    <property type="protein sequence ID" value="GAA3858668.1"/>
    <property type="molecule type" value="Genomic_DNA"/>
</dbReference>
<gene>
    <name evidence="2" type="ORF">GCM10022404_06830</name>
</gene>
<evidence type="ECO:0000256" key="1">
    <source>
        <dbReference type="SAM" id="Phobius"/>
    </source>
</evidence>
<protein>
    <submittedName>
        <fullName evidence="2">PAS-domain containing protein</fullName>
    </submittedName>
</protein>
<comment type="caution">
    <text evidence="2">The sequence shown here is derived from an EMBL/GenBank/DDBJ whole genome shotgun (WGS) entry which is preliminary data.</text>
</comment>
<dbReference type="Proteomes" id="UP001399917">
    <property type="component" value="Unassembled WGS sequence"/>
</dbReference>
<keyword evidence="1" id="KW-1133">Transmembrane helix</keyword>
<name>A0ABP7JYK7_9RHOB</name>
<reference evidence="3" key="1">
    <citation type="journal article" date="2019" name="Int. J. Syst. Evol. Microbiol.">
        <title>The Global Catalogue of Microorganisms (GCM) 10K type strain sequencing project: providing services to taxonomists for standard genome sequencing and annotation.</title>
        <authorList>
            <consortium name="The Broad Institute Genomics Platform"/>
            <consortium name="The Broad Institute Genome Sequencing Center for Infectious Disease"/>
            <person name="Wu L."/>
            <person name="Ma J."/>
        </authorList>
    </citation>
    <scope>NUCLEOTIDE SEQUENCE [LARGE SCALE GENOMIC DNA]</scope>
    <source>
        <strain evidence="3">JCM 17190</strain>
    </source>
</reference>
<dbReference type="SUPFAM" id="SSF55785">
    <property type="entry name" value="PYP-like sensor domain (PAS domain)"/>
    <property type="match status" value="2"/>
</dbReference>
<dbReference type="RefSeq" id="WP_344843492.1">
    <property type="nucleotide sequence ID" value="NZ_BAABDF010000003.1"/>
</dbReference>
<dbReference type="Pfam" id="PF12860">
    <property type="entry name" value="PAS_7"/>
    <property type="match status" value="1"/>
</dbReference>